<evidence type="ECO:0000313" key="6">
    <source>
        <dbReference type="EMBL" id="SKA31457.1"/>
    </source>
</evidence>
<feature type="domain" description="HTH lysR-type" evidence="5">
    <location>
        <begin position="1"/>
        <end position="58"/>
    </location>
</feature>
<keyword evidence="2" id="KW-0805">Transcription regulation</keyword>
<dbReference type="InterPro" id="IPR000847">
    <property type="entry name" value="LysR_HTH_N"/>
</dbReference>
<reference evidence="6 7" key="1">
    <citation type="submission" date="2017-02" db="EMBL/GenBank/DDBJ databases">
        <authorList>
            <person name="Peterson S.W."/>
        </authorList>
    </citation>
    <scope>NUCLEOTIDE SEQUENCE [LARGE SCALE GENOMIC DNA]</scope>
    <source>
        <strain evidence="6 7">USBA 369</strain>
    </source>
</reference>
<dbReference type="Pfam" id="PF00126">
    <property type="entry name" value="HTH_1"/>
    <property type="match status" value="1"/>
</dbReference>
<evidence type="ECO:0000256" key="3">
    <source>
        <dbReference type="ARBA" id="ARBA00023125"/>
    </source>
</evidence>
<proteinExistence type="inferred from homology"/>
<dbReference type="InterPro" id="IPR036388">
    <property type="entry name" value="WH-like_DNA-bd_sf"/>
</dbReference>
<dbReference type="Gene3D" id="1.10.10.10">
    <property type="entry name" value="Winged helix-like DNA-binding domain superfamily/Winged helix DNA-binding domain"/>
    <property type="match status" value="1"/>
</dbReference>
<organism evidence="6 7">
    <name type="scientific">Consotaella salsifontis</name>
    <dbReference type="NCBI Taxonomy" id="1365950"/>
    <lineage>
        <taxon>Bacteria</taxon>
        <taxon>Pseudomonadati</taxon>
        <taxon>Pseudomonadota</taxon>
        <taxon>Alphaproteobacteria</taxon>
        <taxon>Hyphomicrobiales</taxon>
        <taxon>Aurantimonadaceae</taxon>
        <taxon>Consotaella</taxon>
    </lineage>
</organism>
<dbReference type="EMBL" id="FUXL01000014">
    <property type="protein sequence ID" value="SKA31457.1"/>
    <property type="molecule type" value="Genomic_DNA"/>
</dbReference>
<dbReference type="STRING" id="1365950.SAMN05428963_1143"/>
<dbReference type="PRINTS" id="PR00039">
    <property type="entry name" value="HTHLYSR"/>
</dbReference>
<dbReference type="FunFam" id="1.10.10.10:FF:000001">
    <property type="entry name" value="LysR family transcriptional regulator"/>
    <property type="match status" value="1"/>
</dbReference>
<evidence type="ECO:0000256" key="4">
    <source>
        <dbReference type="ARBA" id="ARBA00023163"/>
    </source>
</evidence>
<dbReference type="PANTHER" id="PTHR30346:SF0">
    <property type="entry name" value="HCA OPERON TRANSCRIPTIONAL ACTIVATOR HCAR"/>
    <property type="match status" value="1"/>
</dbReference>
<dbReference type="PANTHER" id="PTHR30346">
    <property type="entry name" value="TRANSCRIPTIONAL DUAL REGULATOR HCAR-RELATED"/>
    <property type="match status" value="1"/>
</dbReference>
<accession>A0A1T4STF5</accession>
<dbReference type="InterPro" id="IPR036390">
    <property type="entry name" value="WH_DNA-bd_sf"/>
</dbReference>
<dbReference type="RefSeq" id="WP_207552981.1">
    <property type="nucleotide sequence ID" value="NZ_FUXL01000014.1"/>
</dbReference>
<protein>
    <submittedName>
        <fullName evidence="6">DNA-binding transcriptional regulator, LysR family</fullName>
    </submittedName>
</protein>
<dbReference type="Pfam" id="PF03466">
    <property type="entry name" value="LysR_substrate"/>
    <property type="match status" value="1"/>
</dbReference>
<evidence type="ECO:0000256" key="1">
    <source>
        <dbReference type="ARBA" id="ARBA00009437"/>
    </source>
</evidence>
<dbReference type="Proteomes" id="UP000190135">
    <property type="component" value="Unassembled WGS sequence"/>
</dbReference>
<dbReference type="AlphaFoldDB" id="A0A1T4STF5"/>
<dbReference type="SUPFAM" id="SSF46785">
    <property type="entry name" value="Winged helix' DNA-binding domain"/>
    <property type="match status" value="1"/>
</dbReference>
<dbReference type="CDD" id="cd08414">
    <property type="entry name" value="PBP2_LTTR_aromatics_like"/>
    <property type="match status" value="1"/>
</dbReference>
<dbReference type="GO" id="GO:0032993">
    <property type="term" value="C:protein-DNA complex"/>
    <property type="evidence" value="ECO:0007669"/>
    <property type="project" value="TreeGrafter"/>
</dbReference>
<dbReference type="GO" id="GO:0003677">
    <property type="term" value="F:DNA binding"/>
    <property type="evidence" value="ECO:0007669"/>
    <property type="project" value="UniProtKB-KW"/>
</dbReference>
<dbReference type="PROSITE" id="PS50931">
    <property type="entry name" value="HTH_LYSR"/>
    <property type="match status" value="1"/>
</dbReference>
<keyword evidence="7" id="KW-1185">Reference proteome</keyword>
<evidence type="ECO:0000259" key="5">
    <source>
        <dbReference type="PROSITE" id="PS50931"/>
    </source>
</evidence>
<dbReference type="Gene3D" id="3.40.190.10">
    <property type="entry name" value="Periplasmic binding protein-like II"/>
    <property type="match status" value="2"/>
</dbReference>
<name>A0A1T4STF5_9HYPH</name>
<gene>
    <name evidence="6" type="ORF">SAMN05428963_1143</name>
</gene>
<dbReference type="GO" id="GO:0003700">
    <property type="term" value="F:DNA-binding transcription factor activity"/>
    <property type="evidence" value="ECO:0007669"/>
    <property type="project" value="InterPro"/>
</dbReference>
<evidence type="ECO:0000256" key="2">
    <source>
        <dbReference type="ARBA" id="ARBA00023015"/>
    </source>
</evidence>
<keyword evidence="3 6" id="KW-0238">DNA-binding</keyword>
<dbReference type="SUPFAM" id="SSF53850">
    <property type="entry name" value="Periplasmic binding protein-like II"/>
    <property type="match status" value="1"/>
</dbReference>
<keyword evidence="4" id="KW-0804">Transcription</keyword>
<comment type="similarity">
    <text evidence="1">Belongs to the LysR transcriptional regulatory family.</text>
</comment>
<dbReference type="InterPro" id="IPR005119">
    <property type="entry name" value="LysR_subst-bd"/>
</dbReference>
<sequence length="297" mass="33034">MELCHLRYLTAAVEHGSFRRAAFELGVQESTISRRIRDLEDEIGAALFIRHSSGIHLTLAGQRFFARAKKAIDQLNYAVKDAGAAGQGQIGLLRVGIYSSLASGFLSNLLHRYNATHSSVRMEFVEGNQDNHLMEVRRFRLDVAFITDATTVQGCDIAPLWTERVFVVLPSRHPLSELTEITWSDLRGQPFVVSSDYPGPKITEYLIRHLSRGSEHPSVDPQDVSRDNLMQIVALGRGLTLTSEATTDVVFPGVIYRPISNEQVSFSAVWSPRNDNPAFRQLLSLARSMAKENAPSA</sequence>
<evidence type="ECO:0000313" key="7">
    <source>
        <dbReference type="Proteomes" id="UP000190135"/>
    </source>
</evidence>